<reference evidence="5" key="2">
    <citation type="journal article" date="2021" name="PeerJ">
        <title>Extensive microbial diversity within the chicken gut microbiome revealed by metagenomics and culture.</title>
        <authorList>
            <person name="Gilroy R."/>
            <person name="Ravi A."/>
            <person name="Getino M."/>
            <person name="Pursley I."/>
            <person name="Horton D.L."/>
            <person name="Alikhan N.F."/>
            <person name="Baker D."/>
            <person name="Gharbi K."/>
            <person name="Hall N."/>
            <person name="Watson M."/>
            <person name="Adriaenssens E.M."/>
            <person name="Foster-Nyarko E."/>
            <person name="Jarju S."/>
            <person name="Secka A."/>
            <person name="Antonio M."/>
            <person name="Oren A."/>
            <person name="Chaudhuri R.R."/>
            <person name="La Ragione R."/>
            <person name="Hildebrand F."/>
            <person name="Pallen M.J."/>
        </authorList>
    </citation>
    <scope>NUCLEOTIDE SEQUENCE</scope>
    <source>
        <strain evidence="5">ChiHcec3-11533</strain>
    </source>
</reference>
<dbReference type="PROSITE" id="PS00198">
    <property type="entry name" value="4FE4S_FER_1"/>
    <property type="match status" value="1"/>
</dbReference>
<proteinExistence type="predicted"/>
<dbReference type="PANTHER" id="PTHR43255:SF2">
    <property type="entry name" value="HETERODISULFIDE REDUCTASE RELATED PROTEIN"/>
    <property type="match status" value="1"/>
</dbReference>
<dbReference type="InterPro" id="IPR009051">
    <property type="entry name" value="Helical_ferredxn"/>
</dbReference>
<reference evidence="5" key="1">
    <citation type="submission" date="2020-10" db="EMBL/GenBank/DDBJ databases">
        <authorList>
            <person name="Gilroy R."/>
        </authorList>
    </citation>
    <scope>NUCLEOTIDE SEQUENCE</scope>
    <source>
        <strain evidence="5">ChiHcec3-11533</strain>
    </source>
</reference>
<dbReference type="InterPro" id="IPR017896">
    <property type="entry name" value="4Fe4S_Fe-S-bd"/>
</dbReference>
<accession>A0A9D1IC21</accession>
<dbReference type="EMBL" id="DVMU01000018">
    <property type="protein sequence ID" value="HIU33074.1"/>
    <property type="molecule type" value="Genomic_DNA"/>
</dbReference>
<dbReference type="Gene3D" id="1.10.1060.10">
    <property type="entry name" value="Alpha-helical ferredoxin"/>
    <property type="match status" value="1"/>
</dbReference>
<evidence type="ECO:0000256" key="2">
    <source>
        <dbReference type="ARBA" id="ARBA00023004"/>
    </source>
</evidence>
<dbReference type="GO" id="GO:0046872">
    <property type="term" value="F:metal ion binding"/>
    <property type="evidence" value="ECO:0007669"/>
    <property type="project" value="UniProtKB-KW"/>
</dbReference>
<dbReference type="Pfam" id="PF13183">
    <property type="entry name" value="Fer4_8"/>
    <property type="match status" value="1"/>
</dbReference>
<feature type="domain" description="4Fe-4S ferredoxin-type" evidence="4">
    <location>
        <begin position="11"/>
        <end position="42"/>
    </location>
</feature>
<evidence type="ECO:0000256" key="1">
    <source>
        <dbReference type="ARBA" id="ARBA00022723"/>
    </source>
</evidence>
<evidence type="ECO:0000313" key="5">
    <source>
        <dbReference type="EMBL" id="HIU33074.1"/>
    </source>
</evidence>
<evidence type="ECO:0000256" key="3">
    <source>
        <dbReference type="ARBA" id="ARBA00023014"/>
    </source>
</evidence>
<organism evidence="5 6">
    <name type="scientific">Candidatus Pullichristensenella excrementigallinarum</name>
    <dbReference type="NCBI Taxonomy" id="2840907"/>
    <lineage>
        <taxon>Bacteria</taxon>
        <taxon>Bacillati</taxon>
        <taxon>Bacillota</taxon>
        <taxon>Clostridia</taxon>
        <taxon>Candidatus Pullichristensenella</taxon>
    </lineage>
</organism>
<dbReference type="GO" id="GO:0051536">
    <property type="term" value="F:iron-sulfur cluster binding"/>
    <property type="evidence" value="ECO:0007669"/>
    <property type="project" value="UniProtKB-KW"/>
</dbReference>
<dbReference type="InterPro" id="IPR051460">
    <property type="entry name" value="HdrC_iron-sulfur_subunit"/>
</dbReference>
<dbReference type="InterPro" id="IPR017900">
    <property type="entry name" value="4Fe4S_Fe_S_CS"/>
</dbReference>
<sequence length="128" mass="14583">MSNKVTREDILRISGVDPRKCMKCGKCSGTCPAYEEMDYHPHEFVSMVLKGQIDRLMQSKSIYKCLSCFACLERCPRNVEPAKLIEAVRLAVIRQQGMNHMTENDVPALLDAEMPQQAIVSAMRKYKK</sequence>
<keyword evidence="3" id="KW-0411">Iron-sulfur</keyword>
<keyword evidence="1" id="KW-0479">Metal-binding</keyword>
<dbReference type="PROSITE" id="PS51379">
    <property type="entry name" value="4FE4S_FER_2"/>
    <property type="match status" value="1"/>
</dbReference>
<evidence type="ECO:0000259" key="4">
    <source>
        <dbReference type="PROSITE" id="PS51379"/>
    </source>
</evidence>
<dbReference type="GO" id="GO:0005886">
    <property type="term" value="C:plasma membrane"/>
    <property type="evidence" value="ECO:0007669"/>
    <property type="project" value="TreeGrafter"/>
</dbReference>
<dbReference type="Proteomes" id="UP000824072">
    <property type="component" value="Unassembled WGS sequence"/>
</dbReference>
<protein>
    <submittedName>
        <fullName evidence="5">4Fe-4S dicluster domain-containing protein</fullName>
    </submittedName>
</protein>
<comment type="caution">
    <text evidence="5">The sequence shown here is derived from an EMBL/GenBank/DDBJ whole genome shotgun (WGS) entry which is preliminary data.</text>
</comment>
<gene>
    <name evidence="5" type="ORF">IAB02_00795</name>
</gene>
<name>A0A9D1IC21_9FIRM</name>
<dbReference type="PANTHER" id="PTHR43255">
    <property type="entry name" value="IRON-SULFUR-BINDING OXIDOREDUCTASE FADF-RELATED-RELATED"/>
    <property type="match status" value="1"/>
</dbReference>
<keyword evidence="2" id="KW-0408">Iron</keyword>
<evidence type="ECO:0000313" key="6">
    <source>
        <dbReference type="Proteomes" id="UP000824072"/>
    </source>
</evidence>
<dbReference type="SUPFAM" id="SSF46548">
    <property type="entry name" value="alpha-helical ferredoxin"/>
    <property type="match status" value="1"/>
</dbReference>
<dbReference type="AlphaFoldDB" id="A0A9D1IC21"/>